<feature type="region of interest" description="Disordered" evidence="7">
    <location>
        <begin position="103"/>
        <end position="129"/>
    </location>
</feature>
<dbReference type="Proteomes" id="UP000244073">
    <property type="component" value="Unassembled WGS sequence"/>
</dbReference>
<dbReference type="RefSeq" id="XP_040749495.1">
    <property type="nucleotide sequence ID" value="XM_040897746.1"/>
</dbReference>
<feature type="compositionally biased region" description="Low complexity" evidence="7">
    <location>
        <begin position="110"/>
        <end position="125"/>
    </location>
</feature>
<evidence type="ECO:0000256" key="7">
    <source>
        <dbReference type="SAM" id="MobiDB-lite"/>
    </source>
</evidence>
<evidence type="ECO:0000256" key="3">
    <source>
        <dbReference type="ARBA" id="ARBA00016573"/>
    </source>
</evidence>
<dbReference type="SUPFAM" id="SSF51161">
    <property type="entry name" value="Trimeric LpxA-like enzymes"/>
    <property type="match status" value="1"/>
</dbReference>
<comment type="similarity">
    <text evidence="2">Belongs to the dynactin subunits 5/6 family. Dynactin subunit 6 subfamily.</text>
</comment>
<sequence length="277" mass="28122">MDPRHSSSRPTPQQSHLRPPPHHRPLATTASSAPPASAPPRAPVTAHPTATISDSAVFQGPHRITIGSGSIIHPRARIYSHDGPVVIGDGCIISEKASVGIAPGSGASTRGQGRARNAASASASGYGEGGGGGELPIRISANVTIGPVATVHPGVQIHSAAVVDALAIVHRRVSIGAHAKICARCEVPTNTKVPEWAVVWGIGAGFGIRRKIKVVGKKAGPVALAAAAAAAAGGGSVQALEMTLEGRAAEDARMVGLHKEREVLVKYIASSGGGRRR</sequence>
<dbReference type="GO" id="GO:0005869">
    <property type="term" value="C:dynactin complex"/>
    <property type="evidence" value="ECO:0007669"/>
    <property type="project" value="InterPro"/>
</dbReference>
<evidence type="ECO:0000256" key="2">
    <source>
        <dbReference type="ARBA" id="ARBA00007719"/>
    </source>
</evidence>
<dbReference type="VEuPathDB" id="FungiDB:P175DRAFT_0503995"/>
<evidence type="ECO:0000256" key="4">
    <source>
        <dbReference type="ARBA" id="ARBA00022490"/>
    </source>
</evidence>
<organism evidence="8 9">
    <name type="scientific">Aspergillus ochraceoroseus IBT 24754</name>
    <dbReference type="NCBI Taxonomy" id="1392256"/>
    <lineage>
        <taxon>Eukaryota</taxon>
        <taxon>Fungi</taxon>
        <taxon>Dikarya</taxon>
        <taxon>Ascomycota</taxon>
        <taxon>Pezizomycotina</taxon>
        <taxon>Eurotiomycetes</taxon>
        <taxon>Eurotiomycetidae</taxon>
        <taxon>Eurotiales</taxon>
        <taxon>Aspergillaceae</taxon>
        <taxon>Aspergillus</taxon>
        <taxon>Aspergillus subgen. Nidulantes</taxon>
    </lineage>
</organism>
<dbReference type="InterPro" id="IPR011004">
    <property type="entry name" value="Trimer_LpxA-like_sf"/>
</dbReference>
<comment type="function">
    <text evidence="6">Part of the dynactin complex that activates the molecular motor dynein for ultra-processive transport along microtubules.</text>
</comment>
<gene>
    <name evidence="8" type="ORF">P175DRAFT_0503995</name>
</gene>
<dbReference type="PANTHER" id="PTHR13072">
    <property type="entry name" value="DYNACTIN 6"/>
    <property type="match status" value="1"/>
</dbReference>
<name>A0A2T5LP93_9EURO</name>
<protein>
    <recommendedName>
        <fullName evidence="3">Dynactin subunit 6</fullName>
    </recommendedName>
</protein>
<keyword evidence="4" id="KW-0963">Cytoplasm</keyword>
<comment type="subcellular location">
    <subcellularLocation>
        <location evidence="1">Cytoplasm</location>
        <location evidence="1">Cytoskeleton</location>
    </subcellularLocation>
</comment>
<dbReference type="PANTHER" id="PTHR13072:SF0">
    <property type="entry name" value="DYNACTIN SUBUNIT 6"/>
    <property type="match status" value="1"/>
</dbReference>
<dbReference type="OrthoDB" id="2355at2759"/>
<dbReference type="EMBL" id="MSFN02000008">
    <property type="protein sequence ID" value="PTU18103.1"/>
    <property type="molecule type" value="Genomic_DNA"/>
</dbReference>
<dbReference type="GeneID" id="63814628"/>
<evidence type="ECO:0000256" key="5">
    <source>
        <dbReference type="ARBA" id="ARBA00023212"/>
    </source>
</evidence>
<comment type="caution">
    <text evidence="8">The sequence shown here is derived from an EMBL/GenBank/DDBJ whole genome shotgun (WGS) entry which is preliminary data.</text>
</comment>
<evidence type="ECO:0000313" key="9">
    <source>
        <dbReference type="Proteomes" id="UP000244073"/>
    </source>
</evidence>
<reference evidence="8 9" key="1">
    <citation type="journal article" date="2018" name="Proc. Natl. Acad. Sci. U.S.A.">
        <title>Linking secondary metabolites to gene clusters through genome sequencing of six diverse Aspergillus species.</title>
        <authorList>
            <person name="Kaerboelling I."/>
            <person name="Vesth T.C."/>
            <person name="Frisvad J.C."/>
            <person name="Nybo J.L."/>
            <person name="Theobald S."/>
            <person name="Kuo A."/>
            <person name="Bowyer P."/>
            <person name="Matsuda Y."/>
            <person name="Mondo S."/>
            <person name="Lyhne E.K."/>
            <person name="Kogle M.E."/>
            <person name="Clum A."/>
            <person name="Lipzen A."/>
            <person name="Salamov A."/>
            <person name="Ngan C.Y."/>
            <person name="Daum C."/>
            <person name="Chiniquy J."/>
            <person name="Barry K."/>
            <person name="LaButti K."/>
            <person name="Haridas S."/>
            <person name="Simmons B.A."/>
            <person name="Magnuson J.K."/>
            <person name="Mortensen U.H."/>
            <person name="Larsen T.O."/>
            <person name="Grigoriev I.V."/>
            <person name="Baker S.E."/>
            <person name="Andersen M.R."/>
        </authorList>
    </citation>
    <scope>NUCLEOTIDE SEQUENCE [LARGE SCALE GENOMIC DNA]</scope>
    <source>
        <strain evidence="8 9">IBT 24754</strain>
    </source>
</reference>
<evidence type="ECO:0000256" key="1">
    <source>
        <dbReference type="ARBA" id="ARBA00004245"/>
    </source>
</evidence>
<accession>A0A2T5LP93</accession>
<keyword evidence="5" id="KW-0206">Cytoskeleton</keyword>
<evidence type="ECO:0000313" key="8">
    <source>
        <dbReference type="EMBL" id="PTU18103.1"/>
    </source>
</evidence>
<dbReference type="AlphaFoldDB" id="A0A2T5LP93"/>
<dbReference type="InterPro" id="IPR027777">
    <property type="entry name" value="DCTN6"/>
</dbReference>
<dbReference type="Gene3D" id="2.160.10.10">
    <property type="entry name" value="Hexapeptide repeat proteins"/>
    <property type="match status" value="1"/>
</dbReference>
<dbReference type="GO" id="GO:0070840">
    <property type="term" value="F:dynein complex binding"/>
    <property type="evidence" value="ECO:0007669"/>
    <property type="project" value="TreeGrafter"/>
</dbReference>
<dbReference type="GO" id="GO:0007052">
    <property type="term" value="P:mitotic spindle organization"/>
    <property type="evidence" value="ECO:0007669"/>
    <property type="project" value="TreeGrafter"/>
</dbReference>
<evidence type="ECO:0000256" key="6">
    <source>
        <dbReference type="ARBA" id="ARBA00034687"/>
    </source>
</evidence>
<feature type="region of interest" description="Disordered" evidence="7">
    <location>
        <begin position="1"/>
        <end position="47"/>
    </location>
</feature>
<feature type="compositionally biased region" description="Low complexity" evidence="7">
    <location>
        <begin position="26"/>
        <end position="35"/>
    </location>
</feature>
<proteinExistence type="inferred from homology"/>